<name>A0ABY2BNK9_9ACTN</name>
<dbReference type="Proteomes" id="UP000295818">
    <property type="component" value="Unassembled WGS sequence"/>
</dbReference>
<dbReference type="RefSeq" id="WP_132188641.1">
    <property type="nucleotide sequence ID" value="NZ_SLWM01000004.1"/>
</dbReference>
<organism evidence="1 2">
    <name type="scientific">Kribbella orskensis</name>
    <dbReference type="NCBI Taxonomy" id="2512216"/>
    <lineage>
        <taxon>Bacteria</taxon>
        <taxon>Bacillati</taxon>
        <taxon>Actinomycetota</taxon>
        <taxon>Actinomycetes</taxon>
        <taxon>Propionibacteriales</taxon>
        <taxon>Kribbellaceae</taxon>
        <taxon>Kribbella</taxon>
    </lineage>
</organism>
<reference evidence="1 2" key="1">
    <citation type="journal article" date="2015" name="Stand. Genomic Sci.">
        <title>Genomic Encyclopedia of Bacterial and Archaeal Type Strains, Phase III: the genomes of soil and plant-associated and newly described type strains.</title>
        <authorList>
            <person name="Whitman W.B."/>
            <person name="Woyke T."/>
            <person name="Klenk H.P."/>
            <person name="Zhou Y."/>
            <person name="Lilburn T.G."/>
            <person name="Beck B.J."/>
            <person name="De Vos P."/>
            <person name="Vandamme P."/>
            <person name="Eisen J.A."/>
            <person name="Garrity G."/>
            <person name="Hugenholtz P."/>
            <person name="Kyrpides N.C."/>
        </authorList>
    </citation>
    <scope>NUCLEOTIDE SEQUENCE [LARGE SCALE GENOMIC DNA]</scope>
    <source>
        <strain evidence="1 2">VKM Ac-2538</strain>
    </source>
</reference>
<dbReference type="EMBL" id="SLWM01000004">
    <property type="protein sequence ID" value="TCO25802.1"/>
    <property type="molecule type" value="Genomic_DNA"/>
</dbReference>
<comment type="caution">
    <text evidence="1">The sequence shown here is derived from an EMBL/GenBank/DDBJ whole genome shotgun (WGS) entry which is preliminary data.</text>
</comment>
<evidence type="ECO:0000313" key="1">
    <source>
        <dbReference type="EMBL" id="TCO25802.1"/>
    </source>
</evidence>
<dbReference type="InterPro" id="IPR016888">
    <property type="entry name" value="UCP028498"/>
</dbReference>
<protein>
    <recommendedName>
        <fullName evidence="3">DUF2255 family protein</fullName>
    </recommendedName>
</protein>
<keyword evidence="2" id="KW-1185">Reference proteome</keyword>
<sequence length="126" mass="13814">MTRAWSSEELQRVGGSTEVQVSSERGDGTVRPYVTIWIVQVGEELYVRSAYGTDNPWYRRAKASGAGRIRAGRFERGVTFAQAGSQVHPAIDAAYHAKYDRYGPQIVGTVVGDRAAAGTLRLVPRD</sequence>
<evidence type="ECO:0008006" key="3">
    <source>
        <dbReference type="Google" id="ProtNLM"/>
    </source>
</evidence>
<gene>
    <name evidence="1" type="ORF">EV644_104306</name>
</gene>
<evidence type="ECO:0000313" key="2">
    <source>
        <dbReference type="Proteomes" id="UP000295818"/>
    </source>
</evidence>
<dbReference type="Pfam" id="PF10012">
    <property type="entry name" value="DUF2255"/>
    <property type="match status" value="1"/>
</dbReference>
<proteinExistence type="predicted"/>
<accession>A0ABY2BNK9</accession>